<comment type="similarity">
    <text evidence="14">Belongs to the polysaccharide monooxygenase AA9 family.</text>
</comment>
<dbReference type="EC" id="1.14.99.56" evidence="16"/>
<keyword evidence="5 17" id="KW-0732">Signal</keyword>
<evidence type="ECO:0000256" key="3">
    <source>
        <dbReference type="ARBA" id="ARBA00022525"/>
    </source>
</evidence>
<protein>
    <recommendedName>
        <fullName evidence="16">lytic cellulose monooxygenase (C4-dehydrogenating)</fullName>
        <ecNumber evidence="16">1.14.99.56</ecNumber>
    </recommendedName>
</protein>
<comment type="cofactor">
    <cofactor evidence="1">
        <name>Cu(2+)</name>
        <dbReference type="ChEBI" id="CHEBI:29036"/>
    </cofactor>
</comment>
<reference evidence="19" key="2">
    <citation type="submission" date="2023-06" db="EMBL/GenBank/DDBJ databases">
        <authorList>
            <consortium name="Lawrence Berkeley National Laboratory"/>
            <person name="Mondo S.J."/>
            <person name="Hensen N."/>
            <person name="Bonometti L."/>
            <person name="Westerberg I."/>
            <person name="Brannstrom I.O."/>
            <person name="Guillou S."/>
            <person name="Cros-Aarteil S."/>
            <person name="Calhoun S."/>
            <person name="Haridas S."/>
            <person name="Kuo A."/>
            <person name="Pangilinan J."/>
            <person name="Riley R."/>
            <person name="Labutti K."/>
            <person name="Andreopoulos B."/>
            <person name="Lipzen A."/>
            <person name="Chen C."/>
            <person name="Yanf M."/>
            <person name="Daum C."/>
            <person name="Ng V."/>
            <person name="Clum A."/>
            <person name="Steindorff A."/>
            <person name="Ohm R."/>
            <person name="Martin F."/>
            <person name="Silar P."/>
            <person name="Natvig D."/>
            <person name="Lalanne C."/>
            <person name="Gautier V."/>
            <person name="Ament-Velasquez S.L."/>
            <person name="Kruys A."/>
            <person name="Hutchinson M.I."/>
            <person name="Powell A.J."/>
            <person name="Barry K."/>
            <person name="Miller A.N."/>
            <person name="Grigoriev I.V."/>
            <person name="Debuchy R."/>
            <person name="Gladieux P."/>
            <person name="Thoren M.H."/>
            <person name="Johannesson H."/>
        </authorList>
    </citation>
    <scope>NUCLEOTIDE SEQUENCE</scope>
    <source>
        <strain evidence="19">PSN324</strain>
    </source>
</reference>
<keyword evidence="7" id="KW-0560">Oxidoreductase</keyword>
<evidence type="ECO:0000256" key="2">
    <source>
        <dbReference type="ARBA" id="ARBA00004613"/>
    </source>
</evidence>
<keyword evidence="6" id="KW-0136">Cellulose degradation</keyword>
<comment type="subcellular location">
    <subcellularLocation>
        <location evidence="2">Secreted</location>
    </subcellularLocation>
</comment>
<organism evidence="19 20">
    <name type="scientific">Cladorrhinum samala</name>
    <dbReference type="NCBI Taxonomy" id="585594"/>
    <lineage>
        <taxon>Eukaryota</taxon>
        <taxon>Fungi</taxon>
        <taxon>Dikarya</taxon>
        <taxon>Ascomycota</taxon>
        <taxon>Pezizomycotina</taxon>
        <taxon>Sordariomycetes</taxon>
        <taxon>Sordariomycetidae</taxon>
        <taxon>Sordariales</taxon>
        <taxon>Podosporaceae</taxon>
        <taxon>Cladorrhinum</taxon>
    </lineage>
</organism>
<dbReference type="GO" id="GO:0046872">
    <property type="term" value="F:metal ion binding"/>
    <property type="evidence" value="ECO:0007669"/>
    <property type="project" value="UniProtKB-KW"/>
</dbReference>
<keyword evidence="10" id="KW-1015">Disulfide bond</keyword>
<evidence type="ECO:0000256" key="15">
    <source>
        <dbReference type="ARBA" id="ARBA00045077"/>
    </source>
</evidence>
<evidence type="ECO:0000256" key="9">
    <source>
        <dbReference type="ARBA" id="ARBA00023033"/>
    </source>
</evidence>
<keyword evidence="8" id="KW-0186">Copper</keyword>
<comment type="caution">
    <text evidence="19">The sequence shown here is derived from an EMBL/GenBank/DDBJ whole genome shotgun (WGS) entry which is preliminary data.</text>
</comment>
<dbReference type="InterPro" id="IPR035971">
    <property type="entry name" value="CBD_sf"/>
</dbReference>
<feature type="domain" description="CBM1" evidence="18">
    <location>
        <begin position="270"/>
        <end position="306"/>
    </location>
</feature>
<keyword evidence="20" id="KW-1185">Reference proteome</keyword>
<accession>A0AAV9HDN2</accession>
<dbReference type="Pfam" id="PF03443">
    <property type="entry name" value="AA9"/>
    <property type="match status" value="1"/>
</dbReference>
<dbReference type="Gene3D" id="2.70.50.70">
    <property type="match status" value="1"/>
</dbReference>
<dbReference type="Proteomes" id="UP001321749">
    <property type="component" value="Unassembled WGS sequence"/>
</dbReference>
<dbReference type="GO" id="GO:0030248">
    <property type="term" value="F:cellulose binding"/>
    <property type="evidence" value="ECO:0007669"/>
    <property type="project" value="InterPro"/>
</dbReference>
<keyword evidence="4" id="KW-0479">Metal-binding</keyword>
<dbReference type="SMART" id="SM00236">
    <property type="entry name" value="fCBD"/>
    <property type="match status" value="1"/>
</dbReference>
<keyword evidence="3" id="KW-0964">Secreted</keyword>
<comment type="catalytic activity">
    <reaction evidence="15">
        <text>[(1-&gt;4)-beta-D-glucosyl]n+m + reduced acceptor + O2 = 4-dehydro-beta-D-glucosyl-[(1-&gt;4)-beta-D-glucosyl]n-1 + [(1-&gt;4)-beta-D-glucosyl]m + acceptor + H2O.</text>
        <dbReference type="EC" id="1.14.99.56"/>
    </reaction>
</comment>
<dbReference type="InterPro" id="IPR005103">
    <property type="entry name" value="AA9_LPMO"/>
</dbReference>
<evidence type="ECO:0000256" key="5">
    <source>
        <dbReference type="ARBA" id="ARBA00022729"/>
    </source>
</evidence>
<evidence type="ECO:0000256" key="11">
    <source>
        <dbReference type="ARBA" id="ARBA00023180"/>
    </source>
</evidence>
<evidence type="ECO:0000256" key="17">
    <source>
        <dbReference type="SAM" id="SignalP"/>
    </source>
</evidence>
<dbReference type="PROSITE" id="PS51164">
    <property type="entry name" value="CBM1_2"/>
    <property type="match status" value="1"/>
</dbReference>
<dbReference type="PANTHER" id="PTHR33353:SF18">
    <property type="entry name" value="ENDOGLUCANASE II"/>
    <property type="match status" value="1"/>
</dbReference>
<keyword evidence="12" id="KW-0119">Carbohydrate metabolism</keyword>
<reference evidence="19" key="1">
    <citation type="journal article" date="2023" name="Mol. Phylogenet. Evol.">
        <title>Genome-scale phylogeny and comparative genomics of the fungal order Sordariales.</title>
        <authorList>
            <person name="Hensen N."/>
            <person name="Bonometti L."/>
            <person name="Westerberg I."/>
            <person name="Brannstrom I.O."/>
            <person name="Guillou S."/>
            <person name="Cros-Aarteil S."/>
            <person name="Calhoun S."/>
            <person name="Haridas S."/>
            <person name="Kuo A."/>
            <person name="Mondo S."/>
            <person name="Pangilinan J."/>
            <person name="Riley R."/>
            <person name="LaButti K."/>
            <person name="Andreopoulos B."/>
            <person name="Lipzen A."/>
            <person name="Chen C."/>
            <person name="Yan M."/>
            <person name="Daum C."/>
            <person name="Ng V."/>
            <person name="Clum A."/>
            <person name="Steindorff A."/>
            <person name="Ohm R.A."/>
            <person name="Martin F."/>
            <person name="Silar P."/>
            <person name="Natvig D.O."/>
            <person name="Lalanne C."/>
            <person name="Gautier V."/>
            <person name="Ament-Velasquez S.L."/>
            <person name="Kruys A."/>
            <person name="Hutchinson M.I."/>
            <person name="Powell A.J."/>
            <person name="Barry K."/>
            <person name="Miller A.N."/>
            <person name="Grigoriev I.V."/>
            <person name="Debuchy R."/>
            <person name="Gladieux P."/>
            <person name="Hiltunen Thoren M."/>
            <person name="Johannesson H."/>
        </authorList>
    </citation>
    <scope>NUCLEOTIDE SEQUENCE</scope>
    <source>
        <strain evidence="19">PSN324</strain>
    </source>
</reference>
<proteinExistence type="inferred from homology"/>
<evidence type="ECO:0000256" key="10">
    <source>
        <dbReference type="ARBA" id="ARBA00023157"/>
    </source>
</evidence>
<evidence type="ECO:0000256" key="6">
    <source>
        <dbReference type="ARBA" id="ARBA00023001"/>
    </source>
</evidence>
<evidence type="ECO:0000256" key="7">
    <source>
        <dbReference type="ARBA" id="ARBA00023002"/>
    </source>
</evidence>
<dbReference type="GO" id="GO:0030245">
    <property type="term" value="P:cellulose catabolic process"/>
    <property type="evidence" value="ECO:0007669"/>
    <property type="project" value="UniProtKB-KW"/>
</dbReference>
<evidence type="ECO:0000256" key="8">
    <source>
        <dbReference type="ARBA" id="ARBA00023008"/>
    </source>
</evidence>
<evidence type="ECO:0000256" key="12">
    <source>
        <dbReference type="ARBA" id="ARBA00023277"/>
    </source>
</evidence>
<evidence type="ECO:0000313" key="19">
    <source>
        <dbReference type="EMBL" id="KAK4458543.1"/>
    </source>
</evidence>
<evidence type="ECO:0000256" key="14">
    <source>
        <dbReference type="ARBA" id="ARBA00044502"/>
    </source>
</evidence>
<dbReference type="InterPro" id="IPR049892">
    <property type="entry name" value="AA9"/>
</dbReference>
<dbReference type="GO" id="GO:0004497">
    <property type="term" value="F:monooxygenase activity"/>
    <property type="evidence" value="ECO:0007669"/>
    <property type="project" value="UniProtKB-KW"/>
</dbReference>
<keyword evidence="11" id="KW-0325">Glycoprotein</keyword>
<dbReference type="InterPro" id="IPR000254">
    <property type="entry name" value="CBD"/>
</dbReference>
<evidence type="ECO:0000313" key="20">
    <source>
        <dbReference type="Proteomes" id="UP001321749"/>
    </source>
</evidence>
<dbReference type="Pfam" id="PF00734">
    <property type="entry name" value="CBM_1"/>
    <property type="match status" value="1"/>
</dbReference>
<dbReference type="SUPFAM" id="SSF57180">
    <property type="entry name" value="Cellulose-binding domain"/>
    <property type="match status" value="1"/>
</dbReference>
<name>A0AAV9HDN2_9PEZI</name>
<gene>
    <name evidence="19" type="ORF">QBC42DRAFT_185733</name>
</gene>
<evidence type="ECO:0000256" key="16">
    <source>
        <dbReference type="ARBA" id="ARBA00047174"/>
    </source>
</evidence>
<dbReference type="PROSITE" id="PS00562">
    <property type="entry name" value="CBM1_1"/>
    <property type="match status" value="1"/>
</dbReference>
<evidence type="ECO:0000256" key="13">
    <source>
        <dbReference type="ARBA" id="ARBA00023326"/>
    </source>
</evidence>
<dbReference type="AlphaFoldDB" id="A0AAV9HDN2"/>
<keyword evidence="19" id="KW-0378">Hydrolase</keyword>
<dbReference type="EMBL" id="MU865065">
    <property type="protein sequence ID" value="KAK4458543.1"/>
    <property type="molecule type" value="Genomic_DNA"/>
</dbReference>
<keyword evidence="13" id="KW-0624">Polysaccharide degradation</keyword>
<keyword evidence="9" id="KW-0503">Monooxygenase</keyword>
<sequence length="306" mass="31784">MKVLSLLAAASAASAHTIFVQLEAGGKTYPVSHAIRTPTYDGPITNVASNDVACNGGPNPTTPSKEIITVQAGTTVKAVWRHTLTSGPDNVMDASHKGPTLAYLKKVSNALTDTGIGGGWFKIQEDGYSNGNWGTSKVINNRGLHYIDIPACLENGQYLLRAEMIALHGAGSPGGAQLYMECAQINIVGGSSTARPSTVSLPGAYKSNDPGITVNIYSMSPSSKYVIPGPPVFTCSGSSSGGSPVTQPETGFVTEVVPAPQPTQEAPASCSVGQWQQCGGSNYNGCTSCASPYSCKQINAYYHQCS</sequence>
<dbReference type="GO" id="GO:0005576">
    <property type="term" value="C:extracellular region"/>
    <property type="evidence" value="ECO:0007669"/>
    <property type="project" value="UniProtKB-SubCell"/>
</dbReference>
<evidence type="ECO:0000259" key="18">
    <source>
        <dbReference type="PROSITE" id="PS51164"/>
    </source>
</evidence>
<evidence type="ECO:0000256" key="4">
    <source>
        <dbReference type="ARBA" id="ARBA00022723"/>
    </source>
</evidence>
<evidence type="ECO:0000256" key="1">
    <source>
        <dbReference type="ARBA" id="ARBA00001973"/>
    </source>
</evidence>
<feature type="signal peptide" evidence="17">
    <location>
        <begin position="1"/>
        <end position="15"/>
    </location>
</feature>
<dbReference type="GO" id="GO:0016787">
    <property type="term" value="F:hydrolase activity"/>
    <property type="evidence" value="ECO:0007669"/>
    <property type="project" value="UniProtKB-KW"/>
</dbReference>
<feature type="chain" id="PRO_5043631183" description="lytic cellulose monooxygenase (C4-dehydrogenating)" evidence="17">
    <location>
        <begin position="16"/>
        <end position="306"/>
    </location>
</feature>
<dbReference type="CDD" id="cd21175">
    <property type="entry name" value="LPMO_AA9"/>
    <property type="match status" value="1"/>
</dbReference>
<dbReference type="PANTHER" id="PTHR33353">
    <property type="entry name" value="PUTATIVE (AFU_ORTHOLOGUE AFUA_1G12560)-RELATED"/>
    <property type="match status" value="1"/>
</dbReference>